<dbReference type="EMBL" id="JAAMFL010000005">
    <property type="protein sequence ID" value="MBS9337519.1"/>
    <property type="molecule type" value="Genomic_DNA"/>
</dbReference>
<comment type="caution">
    <text evidence="1">The sequence shown here is derived from an EMBL/GenBank/DDBJ whole genome shotgun (WGS) entry which is preliminary data.</text>
</comment>
<evidence type="ECO:0008006" key="3">
    <source>
        <dbReference type="Google" id="ProtNLM"/>
    </source>
</evidence>
<evidence type="ECO:0000313" key="2">
    <source>
        <dbReference type="Proteomes" id="UP001519503"/>
    </source>
</evidence>
<keyword evidence="2" id="KW-1185">Reference proteome</keyword>
<reference evidence="1 2" key="1">
    <citation type="submission" date="2020-02" db="EMBL/GenBank/DDBJ databases">
        <title>Fructobacillus sp. isolated from paper mulberry of Taiwan.</title>
        <authorList>
            <person name="Lin S.-T."/>
        </authorList>
    </citation>
    <scope>NUCLEOTIDE SEQUENCE [LARGE SCALE GENOMIC DNA]</scope>
    <source>
        <strain evidence="1 2">S1-1</strain>
    </source>
</reference>
<accession>A0ABS5QWD8</accession>
<gene>
    <name evidence="1" type="ORF">G6R30_03475</name>
</gene>
<proteinExistence type="predicted"/>
<dbReference type="Proteomes" id="UP001519503">
    <property type="component" value="Unassembled WGS sequence"/>
</dbReference>
<protein>
    <recommendedName>
        <fullName evidence="3">Mobilization protein</fullName>
    </recommendedName>
</protein>
<dbReference type="Pfam" id="PF18555">
    <property type="entry name" value="MobL"/>
    <property type="match status" value="1"/>
</dbReference>
<dbReference type="InterPro" id="IPR041073">
    <property type="entry name" value="MobL"/>
</dbReference>
<evidence type="ECO:0000313" key="1">
    <source>
        <dbReference type="EMBL" id="MBS9337519.1"/>
    </source>
</evidence>
<organism evidence="1 2">
    <name type="scientific">Fructobacillus parabroussonetiae</name>
    <dbReference type="NCBI Taxonomy" id="2713174"/>
    <lineage>
        <taxon>Bacteria</taxon>
        <taxon>Bacillati</taxon>
        <taxon>Bacillota</taxon>
        <taxon>Bacilli</taxon>
        <taxon>Lactobacillales</taxon>
        <taxon>Lactobacillaceae</taxon>
        <taxon>Fructobacillus</taxon>
    </lineage>
</organism>
<name>A0ABS5QWD8_9LACO</name>
<sequence>MHLRGDENDKHIHIHLGIFEEESSRPTWTSKFGNRSQPKGVFKQKSLNHLKKSFLSNIELEQSQVIEKQFLVSRQLAEKKLIEKMGELTEQSVLKKQQALLNAIIEVLPDSKKDWRANSNAVSMKSANALANDFVENLLTLDTETLETSHHLQEINRKLRSIYKRSYGENAKTLNYVESQKELIKKRLINELYRSIKKIPEDGYDLKLFGSSLDEHQAIKKQLEEQVNEMGRKQQPVPKKVKRELGRQKFFIKKLNAQSEVNSLNENIELLARFNTLFSNFYKWTKNSI</sequence>